<accession>A0AAW9SXC1</accession>
<dbReference type="InterPro" id="IPR023286">
    <property type="entry name" value="ABATE_dom_sf"/>
</dbReference>
<gene>
    <name evidence="2" type="ORF">QP460_010600</name>
</gene>
<dbReference type="Pfam" id="PF11706">
    <property type="entry name" value="zf-CGNR"/>
    <property type="match status" value="1"/>
</dbReference>
<evidence type="ECO:0000313" key="3">
    <source>
        <dbReference type="Proteomes" id="UP001223646"/>
    </source>
</evidence>
<organism evidence="2 3">
    <name type="scientific">Corynebacterium amycolatum</name>
    <dbReference type="NCBI Taxonomy" id="43765"/>
    <lineage>
        <taxon>Bacteria</taxon>
        <taxon>Bacillati</taxon>
        <taxon>Actinomycetota</taxon>
        <taxon>Actinomycetes</taxon>
        <taxon>Mycobacteriales</taxon>
        <taxon>Corynebacteriaceae</taxon>
        <taxon>Corynebacterium</taxon>
    </lineage>
</organism>
<proteinExistence type="predicted"/>
<feature type="domain" description="Zinc finger CGNR" evidence="1">
    <location>
        <begin position="165"/>
        <end position="206"/>
    </location>
</feature>
<evidence type="ECO:0000313" key="2">
    <source>
        <dbReference type="EMBL" id="MEO3718029.1"/>
    </source>
</evidence>
<dbReference type="InterPro" id="IPR010852">
    <property type="entry name" value="ABATE"/>
</dbReference>
<name>A0AAW9SXC1_CORAY</name>
<dbReference type="AlphaFoldDB" id="A0AAW9SXC1"/>
<dbReference type="Proteomes" id="UP001223646">
    <property type="component" value="Unassembled WGS sequence"/>
</dbReference>
<dbReference type="Gene3D" id="1.10.3300.10">
    <property type="entry name" value="Jann2411-like domain"/>
    <property type="match status" value="1"/>
</dbReference>
<dbReference type="PANTHER" id="PTHR35525:SF3">
    <property type="entry name" value="BLL6575 PROTEIN"/>
    <property type="match status" value="1"/>
</dbReference>
<dbReference type="EMBL" id="JASOOY020000034">
    <property type="protein sequence ID" value="MEO3718029.1"/>
    <property type="molecule type" value="Genomic_DNA"/>
</dbReference>
<dbReference type="RefSeq" id="WP_284826863.1">
    <property type="nucleotide sequence ID" value="NZ_JASOOY020000034.1"/>
</dbReference>
<protein>
    <submittedName>
        <fullName evidence="2">CGNR zinc finger domain-containing protein</fullName>
    </submittedName>
</protein>
<evidence type="ECO:0000259" key="1">
    <source>
        <dbReference type="Pfam" id="PF11706"/>
    </source>
</evidence>
<sequence>MKISSEQPTESVNFVFYGERPCLDFANTLRRRRDPLHPTVDLLGPTKSLTSWIDTGRSKASWAKDLPGLQMNTDEINALHIGELRDAIILLAEHKLEDSENTSTKSLITAVDTLNKWSAKAPQYFLSMKDDCEGFLLRPTLTPEQILGFVAQDAIIFFGTESSKRLKTCSHERCGILFEDRSNGMKRQWCSMKECGNRMKARRYTQKVATSLDSQQRENQ</sequence>
<dbReference type="InterPro" id="IPR021005">
    <property type="entry name" value="Znf_CGNR"/>
</dbReference>
<reference evidence="2" key="2">
    <citation type="submission" date="2024-05" db="EMBL/GenBank/DDBJ databases">
        <authorList>
            <person name="Wolfe A."/>
        </authorList>
    </citation>
    <scope>NUCLEOTIDE SEQUENCE</scope>
    <source>
        <strain evidence="2">UMB1064</strain>
    </source>
</reference>
<dbReference type="SUPFAM" id="SSF160904">
    <property type="entry name" value="Jann2411-like"/>
    <property type="match status" value="1"/>
</dbReference>
<dbReference type="PANTHER" id="PTHR35525">
    <property type="entry name" value="BLL6575 PROTEIN"/>
    <property type="match status" value="1"/>
</dbReference>
<comment type="caution">
    <text evidence="2">The sequence shown here is derived from an EMBL/GenBank/DDBJ whole genome shotgun (WGS) entry which is preliminary data.</text>
</comment>
<reference evidence="2" key="1">
    <citation type="submission" date="2023-05" db="EMBL/GenBank/DDBJ databases">
        <authorList>
            <person name="Du J."/>
        </authorList>
    </citation>
    <scope>NUCLEOTIDE SEQUENCE</scope>
    <source>
        <strain evidence="2">UMB1064</strain>
    </source>
</reference>
<dbReference type="Pfam" id="PF07336">
    <property type="entry name" value="ABATE"/>
    <property type="match status" value="1"/>
</dbReference>